<evidence type="ECO:0000313" key="8">
    <source>
        <dbReference type="EMBL" id="PHZ85874.1"/>
    </source>
</evidence>
<name>A0A2G4YU53_9PROT</name>
<feature type="transmembrane region" description="Helical" evidence="7">
    <location>
        <begin position="282"/>
        <end position="303"/>
    </location>
</feature>
<dbReference type="OrthoDB" id="5393513at2"/>
<dbReference type="AlphaFoldDB" id="A0A2G4YU53"/>
<evidence type="ECO:0000256" key="5">
    <source>
        <dbReference type="ARBA" id="ARBA00022989"/>
    </source>
</evidence>
<reference evidence="8 9" key="1">
    <citation type="submission" date="2017-10" db="EMBL/GenBank/DDBJ databases">
        <title>Frigbacter circumglobatus gen. nov. sp. nov., isolated from sediment cultured in situ.</title>
        <authorList>
            <person name="Zhao Z."/>
        </authorList>
    </citation>
    <scope>NUCLEOTIDE SEQUENCE [LARGE SCALE GENOMIC DNA]</scope>
    <source>
        <strain evidence="8 9">ZYL</strain>
    </source>
</reference>
<dbReference type="InParanoid" id="A0A2G4YU53"/>
<gene>
    <name evidence="8" type="ORF">CRD36_04130</name>
</gene>
<keyword evidence="3" id="KW-1003">Cell membrane</keyword>
<feature type="transmembrane region" description="Helical" evidence="7">
    <location>
        <begin position="344"/>
        <end position="363"/>
    </location>
</feature>
<evidence type="ECO:0000256" key="1">
    <source>
        <dbReference type="ARBA" id="ARBA00004651"/>
    </source>
</evidence>
<comment type="subcellular location">
    <subcellularLocation>
        <location evidence="1">Cell membrane</location>
        <topology evidence="1">Multi-pass membrane protein</topology>
    </subcellularLocation>
</comment>
<feature type="transmembrane region" description="Helical" evidence="7">
    <location>
        <begin position="155"/>
        <end position="175"/>
    </location>
</feature>
<accession>A0A2G4YU53</accession>
<keyword evidence="9" id="KW-1185">Reference proteome</keyword>
<evidence type="ECO:0000256" key="4">
    <source>
        <dbReference type="ARBA" id="ARBA00022692"/>
    </source>
</evidence>
<dbReference type="Pfam" id="PF03601">
    <property type="entry name" value="Cons_hypoth698"/>
    <property type="match status" value="1"/>
</dbReference>
<protein>
    <submittedName>
        <fullName evidence="8">Putative sulfate exporter family transporter</fullName>
    </submittedName>
</protein>
<proteinExistence type="inferred from homology"/>
<feature type="transmembrane region" description="Helical" evidence="7">
    <location>
        <begin position="187"/>
        <end position="213"/>
    </location>
</feature>
<evidence type="ECO:0000256" key="6">
    <source>
        <dbReference type="ARBA" id="ARBA00023136"/>
    </source>
</evidence>
<dbReference type="PANTHER" id="PTHR30106">
    <property type="entry name" value="INNER MEMBRANE PROTEIN YEIH-RELATED"/>
    <property type="match status" value="1"/>
</dbReference>
<dbReference type="Proteomes" id="UP000229730">
    <property type="component" value="Unassembled WGS sequence"/>
</dbReference>
<keyword evidence="6 7" id="KW-0472">Membrane</keyword>
<organism evidence="8 9">
    <name type="scientific">Paremcibacter congregatus</name>
    <dbReference type="NCBI Taxonomy" id="2043170"/>
    <lineage>
        <taxon>Bacteria</taxon>
        <taxon>Pseudomonadati</taxon>
        <taxon>Pseudomonadota</taxon>
        <taxon>Alphaproteobacteria</taxon>
        <taxon>Emcibacterales</taxon>
        <taxon>Emcibacteraceae</taxon>
        <taxon>Paremcibacter</taxon>
    </lineage>
</organism>
<evidence type="ECO:0000256" key="3">
    <source>
        <dbReference type="ARBA" id="ARBA00022475"/>
    </source>
</evidence>
<feature type="transmembrane region" description="Helical" evidence="7">
    <location>
        <begin position="44"/>
        <end position="62"/>
    </location>
</feature>
<dbReference type="FunCoup" id="A0A2G4YU53">
    <property type="interactions" value="88"/>
</dbReference>
<evidence type="ECO:0000256" key="7">
    <source>
        <dbReference type="SAM" id="Phobius"/>
    </source>
</evidence>
<keyword evidence="4 7" id="KW-0812">Transmembrane</keyword>
<comment type="similarity">
    <text evidence="2">Belongs to the UPF0324 family.</text>
</comment>
<evidence type="ECO:0000313" key="9">
    <source>
        <dbReference type="Proteomes" id="UP000229730"/>
    </source>
</evidence>
<dbReference type="GO" id="GO:0005886">
    <property type="term" value="C:plasma membrane"/>
    <property type="evidence" value="ECO:0007669"/>
    <property type="project" value="UniProtKB-SubCell"/>
</dbReference>
<sequence length="364" mass="38853">MNRNQGVMSNPADELSKYEYLDSIEGVQPYTGRDVEPWADKIKAVTPGVLVCGAVALAATFISQHYEAPVMLLCLLLGMVFHFMSQEGPTRRGVHFTSQTILRVGVALIGARIMLSDFTALGFGTLSLVVLATGGIIVTGVILARLLRLDREQGLLIGGATAICGASAALALSAVMPPSKTLEKNTLIAVVGVTAMGTMSMVFYPVIIGFLGFADYEAGMLIGGTIHDVSQVVGAGYSISEEAGDQAIIIKLIRVFMLVPVLFLFALGFSKRSGEDAAPRRFIFPFFLIGFLVLVGGNSLHLIPDQVSGLLQNSSKWLLVMAITAVGMKTSLKVMFSLGWRPIFLILVETLVLAGVYFAALSIM</sequence>
<dbReference type="PANTHER" id="PTHR30106:SF2">
    <property type="entry name" value="UPF0324 INNER MEMBRANE PROTEIN YEIH"/>
    <property type="match status" value="1"/>
</dbReference>
<comment type="caution">
    <text evidence="8">The sequence shown here is derived from an EMBL/GenBank/DDBJ whole genome shotgun (WGS) entry which is preliminary data.</text>
</comment>
<dbReference type="InterPro" id="IPR018383">
    <property type="entry name" value="UPF0324_pro"/>
</dbReference>
<feature type="transmembrane region" description="Helical" evidence="7">
    <location>
        <begin position="252"/>
        <end position="270"/>
    </location>
</feature>
<keyword evidence="5 7" id="KW-1133">Transmembrane helix</keyword>
<dbReference type="EMBL" id="PDEM01000009">
    <property type="protein sequence ID" value="PHZ85874.1"/>
    <property type="molecule type" value="Genomic_DNA"/>
</dbReference>
<feature type="transmembrane region" description="Helical" evidence="7">
    <location>
        <begin position="121"/>
        <end position="143"/>
    </location>
</feature>
<evidence type="ECO:0000256" key="2">
    <source>
        <dbReference type="ARBA" id="ARBA00007977"/>
    </source>
</evidence>
<feature type="transmembrane region" description="Helical" evidence="7">
    <location>
        <begin position="68"/>
        <end position="84"/>
    </location>
</feature>